<evidence type="ECO:0000313" key="4">
    <source>
        <dbReference type="WBParaSite" id="PDA_v2.g14924.t1"/>
    </source>
</evidence>
<keyword evidence="3" id="KW-1185">Reference proteome</keyword>
<evidence type="ECO:0000259" key="2">
    <source>
        <dbReference type="Pfam" id="PF00112"/>
    </source>
</evidence>
<dbReference type="Pfam" id="PF00112">
    <property type="entry name" value="Peptidase_C1"/>
    <property type="match status" value="1"/>
</dbReference>
<dbReference type="InterPro" id="IPR025661">
    <property type="entry name" value="Pept_asp_AS"/>
</dbReference>
<dbReference type="SUPFAM" id="SSF54001">
    <property type="entry name" value="Cysteine proteinases"/>
    <property type="match status" value="1"/>
</dbReference>
<sequence length="77" mass="8613">MYKIFQVLFNPTEDECSHHSLGSHAMIFVGYGEMNGETYWLIKNSWATSYGDSGYLKMKRGVNSCGLANAVFAPIIN</sequence>
<dbReference type="WBParaSite" id="PDA_v2.g14924.t1">
    <property type="protein sequence ID" value="PDA_v2.g14924.t1"/>
    <property type="gene ID" value="PDA_v2.g14924"/>
</dbReference>
<dbReference type="InterPro" id="IPR000668">
    <property type="entry name" value="Peptidase_C1A_C"/>
</dbReference>
<dbReference type="PROSITE" id="PS00640">
    <property type="entry name" value="THIOL_PROTEASE_ASN"/>
    <property type="match status" value="1"/>
</dbReference>
<dbReference type="Proteomes" id="UP000887578">
    <property type="component" value="Unplaced"/>
</dbReference>
<proteinExistence type="inferred from homology"/>
<dbReference type="Gene3D" id="3.90.70.10">
    <property type="entry name" value="Cysteine proteinases"/>
    <property type="match status" value="1"/>
</dbReference>
<dbReference type="AlphaFoldDB" id="A0A914PH34"/>
<evidence type="ECO:0000256" key="1">
    <source>
        <dbReference type="ARBA" id="ARBA00008455"/>
    </source>
</evidence>
<dbReference type="GO" id="GO:0006508">
    <property type="term" value="P:proteolysis"/>
    <property type="evidence" value="ECO:0007669"/>
    <property type="project" value="InterPro"/>
</dbReference>
<protein>
    <submittedName>
        <fullName evidence="4">Peptidase C1A papain C-terminal domain-containing protein</fullName>
    </submittedName>
</protein>
<dbReference type="InterPro" id="IPR038765">
    <property type="entry name" value="Papain-like_cys_pep_sf"/>
</dbReference>
<feature type="domain" description="Peptidase C1A papain C-terminal" evidence="2">
    <location>
        <begin position="15"/>
        <end position="75"/>
    </location>
</feature>
<comment type="similarity">
    <text evidence="1">Belongs to the peptidase C1 family.</text>
</comment>
<reference evidence="4" key="1">
    <citation type="submission" date="2022-11" db="UniProtKB">
        <authorList>
            <consortium name="WormBaseParasite"/>
        </authorList>
    </citation>
    <scope>IDENTIFICATION</scope>
</reference>
<dbReference type="GO" id="GO:0008234">
    <property type="term" value="F:cysteine-type peptidase activity"/>
    <property type="evidence" value="ECO:0007669"/>
    <property type="project" value="InterPro"/>
</dbReference>
<accession>A0A914PH34</accession>
<dbReference type="InterPro" id="IPR013128">
    <property type="entry name" value="Peptidase_C1A"/>
</dbReference>
<dbReference type="PANTHER" id="PTHR12411">
    <property type="entry name" value="CYSTEINE PROTEASE FAMILY C1-RELATED"/>
    <property type="match status" value="1"/>
</dbReference>
<evidence type="ECO:0000313" key="3">
    <source>
        <dbReference type="Proteomes" id="UP000887578"/>
    </source>
</evidence>
<name>A0A914PH34_9BILA</name>
<organism evidence="3 4">
    <name type="scientific">Panagrolaimus davidi</name>
    <dbReference type="NCBI Taxonomy" id="227884"/>
    <lineage>
        <taxon>Eukaryota</taxon>
        <taxon>Metazoa</taxon>
        <taxon>Ecdysozoa</taxon>
        <taxon>Nematoda</taxon>
        <taxon>Chromadorea</taxon>
        <taxon>Rhabditida</taxon>
        <taxon>Tylenchina</taxon>
        <taxon>Panagrolaimomorpha</taxon>
        <taxon>Panagrolaimoidea</taxon>
        <taxon>Panagrolaimidae</taxon>
        <taxon>Panagrolaimus</taxon>
    </lineage>
</organism>